<evidence type="ECO:0000313" key="4">
    <source>
        <dbReference type="EMBL" id="OGE42606.1"/>
    </source>
</evidence>
<evidence type="ECO:0008006" key="6">
    <source>
        <dbReference type="Google" id="ProtNLM"/>
    </source>
</evidence>
<dbReference type="PANTHER" id="PTHR46401">
    <property type="entry name" value="GLYCOSYLTRANSFERASE WBBK-RELATED"/>
    <property type="match status" value="1"/>
</dbReference>
<evidence type="ECO:0000259" key="2">
    <source>
        <dbReference type="Pfam" id="PF00534"/>
    </source>
</evidence>
<dbReference type="Gene3D" id="3.40.50.2000">
    <property type="entry name" value="Glycogen Phosphorylase B"/>
    <property type="match status" value="2"/>
</dbReference>
<dbReference type="GO" id="GO:0016757">
    <property type="term" value="F:glycosyltransferase activity"/>
    <property type="evidence" value="ECO:0007669"/>
    <property type="project" value="InterPro"/>
</dbReference>
<evidence type="ECO:0000313" key="5">
    <source>
        <dbReference type="Proteomes" id="UP000178565"/>
    </source>
</evidence>
<protein>
    <recommendedName>
        <fullName evidence="6">Glycosyl transferase family 1</fullName>
    </recommendedName>
</protein>
<dbReference type="GO" id="GO:0009103">
    <property type="term" value="P:lipopolysaccharide biosynthetic process"/>
    <property type="evidence" value="ECO:0007669"/>
    <property type="project" value="TreeGrafter"/>
</dbReference>
<dbReference type="STRING" id="1797785.A3B45_00145"/>
<feature type="domain" description="Glycosyltransferase subfamily 4-like N-terminal" evidence="3">
    <location>
        <begin position="14"/>
        <end position="175"/>
    </location>
</feature>
<accession>A0A1F5KNW3</accession>
<dbReference type="CDD" id="cd03809">
    <property type="entry name" value="GT4_MtfB-like"/>
    <property type="match status" value="1"/>
</dbReference>
<evidence type="ECO:0000256" key="1">
    <source>
        <dbReference type="ARBA" id="ARBA00022679"/>
    </source>
</evidence>
<reference evidence="4 5" key="1">
    <citation type="journal article" date="2016" name="Nat. Commun.">
        <title>Thousands of microbial genomes shed light on interconnected biogeochemical processes in an aquifer system.</title>
        <authorList>
            <person name="Anantharaman K."/>
            <person name="Brown C.T."/>
            <person name="Hug L.A."/>
            <person name="Sharon I."/>
            <person name="Castelle C.J."/>
            <person name="Probst A.J."/>
            <person name="Thomas B.C."/>
            <person name="Singh A."/>
            <person name="Wilkins M.J."/>
            <person name="Karaoz U."/>
            <person name="Brodie E.L."/>
            <person name="Williams K.H."/>
            <person name="Hubbard S.S."/>
            <person name="Banfield J.F."/>
        </authorList>
    </citation>
    <scope>NUCLEOTIDE SEQUENCE [LARGE SCALE GENOMIC DNA]</scope>
</reference>
<dbReference type="InterPro" id="IPR001296">
    <property type="entry name" value="Glyco_trans_1"/>
</dbReference>
<dbReference type="Pfam" id="PF00534">
    <property type="entry name" value="Glycos_transf_1"/>
    <property type="match status" value="1"/>
</dbReference>
<dbReference type="SUPFAM" id="SSF53756">
    <property type="entry name" value="UDP-Glycosyltransferase/glycogen phosphorylase"/>
    <property type="match status" value="1"/>
</dbReference>
<sequence length="372" mass="43481">MRIIIDARMYQESGVGRYIRNLIDQLQILDKFNEYYILHLLNEYDKLVYHTKFNKVLTNFNWYGINEQIKLPKILNQLNPDLVHFPHFNMPVFYKGKFVVTIHDLIHQHFQMKRATTLNPILYKVKQFGYKAVFKKAIKNAQKILVPSNYVKDLLVKQWEVDGEKIIVTYEAVDDKVFSIGKLMKKNDEEKMLHKFNIKPPYIFYVGNAHPHKNVEGLIKALLRLKENYPNLILVLSGQDHYFWQRIKRENQYDGIIYTGYVSDEQLVALYKNASCFVMPSFEEGFGIPLLEAMASGCPVVSSNAGALKEVGGDAAIYFDPHNMDDMTKKISQVLNSEKLRKELTEKGLKRYKQFSWEKLAKQTLEVYSECV</sequence>
<dbReference type="Pfam" id="PF13439">
    <property type="entry name" value="Glyco_transf_4"/>
    <property type="match status" value="1"/>
</dbReference>
<dbReference type="PANTHER" id="PTHR46401:SF2">
    <property type="entry name" value="GLYCOSYLTRANSFERASE WBBK-RELATED"/>
    <property type="match status" value="1"/>
</dbReference>
<name>A0A1F5KNW3_9BACT</name>
<dbReference type="InterPro" id="IPR028098">
    <property type="entry name" value="Glyco_trans_4-like_N"/>
</dbReference>
<dbReference type="EMBL" id="MFDM01000023">
    <property type="protein sequence ID" value="OGE42606.1"/>
    <property type="molecule type" value="Genomic_DNA"/>
</dbReference>
<keyword evidence="1" id="KW-0808">Transferase</keyword>
<dbReference type="AlphaFoldDB" id="A0A1F5KNW3"/>
<dbReference type="Proteomes" id="UP000178565">
    <property type="component" value="Unassembled WGS sequence"/>
</dbReference>
<gene>
    <name evidence="4" type="ORF">A3B45_00145</name>
</gene>
<proteinExistence type="predicted"/>
<evidence type="ECO:0000259" key="3">
    <source>
        <dbReference type="Pfam" id="PF13439"/>
    </source>
</evidence>
<organism evidence="4 5">
    <name type="scientific">Candidatus Daviesbacteria bacterium RIFCSPLOWO2_01_FULL_39_12</name>
    <dbReference type="NCBI Taxonomy" id="1797785"/>
    <lineage>
        <taxon>Bacteria</taxon>
        <taxon>Candidatus Daviesiibacteriota</taxon>
    </lineage>
</organism>
<comment type="caution">
    <text evidence="4">The sequence shown here is derived from an EMBL/GenBank/DDBJ whole genome shotgun (WGS) entry which is preliminary data.</text>
</comment>
<feature type="domain" description="Glycosyl transferase family 1" evidence="2">
    <location>
        <begin position="194"/>
        <end position="350"/>
    </location>
</feature>
<dbReference type="FunFam" id="3.40.50.2000:FF:000119">
    <property type="entry name" value="Glycosyl transferase group 1"/>
    <property type="match status" value="1"/>
</dbReference>